<organism evidence="6 7">
    <name type="scientific">Agaricus bisporus var. burnettii</name>
    <dbReference type="NCBI Taxonomy" id="192524"/>
    <lineage>
        <taxon>Eukaryota</taxon>
        <taxon>Fungi</taxon>
        <taxon>Dikarya</taxon>
        <taxon>Basidiomycota</taxon>
        <taxon>Agaricomycotina</taxon>
        <taxon>Agaricomycetes</taxon>
        <taxon>Agaricomycetidae</taxon>
        <taxon>Agaricales</taxon>
        <taxon>Agaricineae</taxon>
        <taxon>Agaricaceae</taxon>
        <taxon>Agaricus</taxon>
    </lineage>
</organism>
<feature type="chain" id="PRO_5034986854" description="Long chronological lifespan protein 2" evidence="5">
    <location>
        <begin position="29"/>
        <end position="138"/>
    </location>
</feature>
<feature type="region of interest" description="Disordered" evidence="4">
    <location>
        <begin position="41"/>
        <end position="61"/>
    </location>
</feature>
<evidence type="ECO:0000313" key="6">
    <source>
        <dbReference type="EMBL" id="KAF7775898.1"/>
    </source>
</evidence>
<feature type="signal peptide" evidence="5">
    <location>
        <begin position="1"/>
        <end position="28"/>
    </location>
</feature>
<proteinExistence type="inferred from homology"/>
<dbReference type="EMBL" id="JABXXO010000006">
    <property type="protein sequence ID" value="KAF7775898.1"/>
    <property type="molecule type" value="Genomic_DNA"/>
</dbReference>
<reference evidence="6 7" key="1">
    <citation type="journal article" name="Sci. Rep.">
        <title>Telomere-to-telomere assembled and centromere annotated genomes of the two main subspecies of the button mushroom Agaricus bisporus reveal especially polymorphic chromosome ends.</title>
        <authorList>
            <person name="Sonnenberg A.S.M."/>
            <person name="Sedaghat-Telgerd N."/>
            <person name="Lavrijssen B."/>
            <person name="Ohm R.A."/>
            <person name="Hendrickx P.M."/>
            <person name="Scholtmeijer K."/>
            <person name="Baars J.J.P."/>
            <person name="van Peer A."/>
        </authorList>
    </citation>
    <scope>NUCLEOTIDE SEQUENCE [LARGE SCALE GENOMIC DNA]</scope>
    <source>
        <strain evidence="6 7">H119_p4</strain>
    </source>
</reference>
<comment type="caution">
    <text evidence="6">The sequence shown here is derived from an EMBL/GenBank/DDBJ whole genome shotgun (WGS) entry which is preliminary data.</text>
</comment>
<evidence type="ECO:0000256" key="3">
    <source>
        <dbReference type="ARBA" id="ARBA00022729"/>
    </source>
</evidence>
<evidence type="ECO:0000256" key="1">
    <source>
        <dbReference type="ARBA" id="ARBA00010545"/>
    </source>
</evidence>
<dbReference type="PANTHER" id="PTHR38425">
    <property type="entry name" value="LONG CHRONOLOGICAL LIFESPAN PROTEIN 2"/>
    <property type="match status" value="1"/>
</dbReference>
<dbReference type="AlphaFoldDB" id="A0A8H7F358"/>
<dbReference type="InterPro" id="IPR034543">
    <property type="entry name" value="LCL2"/>
</dbReference>
<dbReference type="Proteomes" id="UP000629468">
    <property type="component" value="Unassembled WGS sequence"/>
</dbReference>
<evidence type="ECO:0000256" key="5">
    <source>
        <dbReference type="SAM" id="SignalP"/>
    </source>
</evidence>
<comment type="similarity">
    <text evidence="1">Belongs to the LCL2 family.</text>
</comment>
<evidence type="ECO:0000313" key="7">
    <source>
        <dbReference type="Proteomes" id="UP000629468"/>
    </source>
</evidence>
<keyword evidence="3 5" id="KW-0732">Signal</keyword>
<gene>
    <name evidence="6" type="ORF">Agabi119p4_4291</name>
</gene>
<evidence type="ECO:0000256" key="2">
    <source>
        <dbReference type="ARBA" id="ARBA00018534"/>
    </source>
</evidence>
<sequence>MRQHSPSPFYSWLLMAVFLLLQIHVASANYEQLYNLFHGHGGGHQQQQQQQQHHHHQQQRTGASQFSAYADSVACAHYLCPQTLDCVELPSNCPCPNVEDIKCLIPDMDGDVDDATVVCVRGNQECKEVERLMKKYSQ</sequence>
<dbReference type="PANTHER" id="PTHR38425:SF1">
    <property type="entry name" value="LONG CHRONOLOGICAL LIFESPAN PROTEIN 2"/>
    <property type="match status" value="1"/>
</dbReference>
<evidence type="ECO:0000256" key="4">
    <source>
        <dbReference type="SAM" id="MobiDB-lite"/>
    </source>
</evidence>
<name>A0A8H7F358_AGABI</name>
<protein>
    <recommendedName>
        <fullName evidence="2">Long chronological lifespan protein 2</fullName>
    </recommendedName>
</protein>
<accession>A0A8H7F358</accession>
<dbReference type="GO" id="GO:0036503">
    <property type="term" value="P:ERAD pathway"/>
    <property type="evidence" value="ECO:0007669"/>
    <property type="project" value="TreeGrafter"/>
</dbReference>